<dbReference type="RefSeq" id="WP_096467182.1">
    <property type="nucleotide sequence ID" value="NZ_AP017312.1"/>
</dbReference>
<dbReference type="Proteomes" id="UP000217696">
    <property type="component" value="Chromosome"/>
</dbReference>
<reference evidence="7 8" key="1">
    <citation type="submission" date="2015-12" db="EMBL/GenBank/DDBJ databases">
        <title>Genome sequence of Aneurinibacillus soli.</title>
        <authorList>
            <person name="Lee J.S."/>
            <person name="Lee K.C."/>
            <person name="Kim K.K."/>
            <person name="Lee B.W."/>
        </authorList>
    </citation>
    <scope>NUCLEOTIDE SEQUENCE [LARGE SCALE GENOMIC DNA]</scope>
    <source>
        <strain evidence="7 8">CB4</strain>
    </source>
</reference>
<dbReference type="InterPro" id="IPR027417">
    <property type="entry name" value="P-loop_NTPase"/>
</dbReference>
<evidence type="ECO:0000256" key="5">
    <source>
        <dbReference type="HAMAP-Rule" id="MF_00376"/>
    </source>
</evidence>
<dbReference type="KEGG" id="asoc:CB4_03711"/>
<dbReference type="EMBL" id="AP017312">
    <property type="protein sequence ID" value="BAU29511.1"/>
    <property type="molecule type" value="Genomic_DNA"/>
</dbReference>
<dbReference type="PROSITE" id="PS51219">
    <property type="entry name" value="DPCK"/>
    <property type="match status" value="1"/>
</dbReference>
<accession>A0A0U5BGX0</accession>
<evidence type="ECO:0000256" key="3">
    <source>
        <dbReference type="ARBA" id="ARBA00022840"/>
    </source>
</evidence>
<dbReference type="AlphaFoldDB" id="A0A0U5BGX0"/>
<dbReference type="EC" id="2.7.1.24" evidence="5 6"/>
<dbReference type="OrthoDB" id="9812943at2"/>
<sequence length="202" mass="22788">MRIGLTGSIACGKSTVSRMLAERGARIVDADVIARDVVRPGEAAWSLIIDYFGQDILLPDRQIDRIKLGQIVFADEEARRVLNGIVHPAVRSRMRELAEEADREGIRLIVLDIPLLYESKLEYMVERVVVVSCTEEQQLARLIARNGFSEEDAQGRIASQMPIAEKVARAHDVIDNSGTLTETERQVNELVERLRTEDEQHR</sequence>
<evidence type="ECO:0000313" key="7">
    <source>
        <dbReference type="EMBL" id="BAU29511.1"/>
    </source>
</evidence>
<dbReference type="CDD" id="cd02022">
    <property type="entry name" value="DPCK"/>
    <property type="match status" value="1"/>
</dbReference>
<dbReference type="InterPro" id="IPR001977">
    <property type="entry name" value="Depp_CoAkinase"/>
</dbReference>
<dbReference type="NCBIfam" id="TIGR00152">
    <property type="entry name" value="dephospho-CoA kinase"/>
    <property type="match status" value="1"/>
</dbReference>
<dbReference type="PANTHER" id="PTHR10695:SF46">
    <property type="entry name" value="BIFUNCTIONAL COENZYME A SYNTHASE-RELATED"/>
    <property type="match status" value="1"/>
</dbReference>
<comment type="catalytic activity">
    <reaction evidence="5">
        <text>3'-dephospho-CoA + ATP = ADP + CoA + H(+)</text>
        <dbReference type="Rhea" id="RHEA:18245"/>
        <dbReference type="ChEBI" id="CHEBI:15378"/>
        <dbReference type="ChEBI" id="CHEBI:30616"/>
        <dbReference type="ChEBI" id="CHEBI:57287"/>
        <dbReference type="ChEBI" id="CHEBI:57328"/>
        <dbReference type="ChEBI" id="CHEBI:456216"/>
        <dbReference type="EC" id="2.7.1.24"/>
    </reaction>
</comment>
<dbReference type="SUPFAM" id="SSF52540">
    <property type="entry name" value="P-loop containing nucleoside triphosphate hydrolases"/>
    <property type="match status" value="1"/>
</dbReference>
<dbReference type="GO" id="GO:0015937">
    <property type="term" value="P:coenzyme A biosynthetic process"/>
    <property type="evidence" value="ECO:0007669"/>
    <property type="project" value="UniProtKB-UniRule"/>
</dbReference>
<comment type="subcellular location">
    <subcellularLocation>
        <location evidence="5">Cytoplasm</location>
    </subcellularLocation>
</comment>
<evidence type="ECO:0000256" key="4">
    <source>
        <dbReference type="ARBA" id="ARBA00022993"/>
    </source>
</evidence>
<protein>
    <recommendedName>
        <fullName evidence="5 6">Dephospho-CoA kinase</fullName>
        <ecNumber evidence="5 6">2.7.1.24</ecNumber>
    </recommendedName>
    <alternativeName>
        <fullName evidence="5">Dephosphocoenzyme A kinase</fullName>
    </alternativeName>
</protein>
<dbReference type="PANTHER" id="PTHR10695">
    <property type="entry name" value="DEPHOSPHO-COA KINASE-RELATED"/>
    <property type="match status" value="1"/>
</dbReference>
<keyword evidence="5" id="KW-0963">Cytoplasm</keyword>
<evidence type="ECO:0000256" key="6">
    <source>
        <dbReference type="NCBIfam" id="TIGR00152"/>
    </source>
</evidence>
<evidence type="ECO:0000256" key="2">
    <source>
        <dbReference type="ARBA" id="ARBA00022741"/>
    </source>
</evidence>
<keyword evidence="5 7" id="KW-0808">Transferase</keyword>
<dbReference type="GO" id="GO:0004140">
    <property type="term" value="F:dephospho-CoA kinase activity"/>
    <property type="evidence" value="ECO:0007669"/>
    <property type="project" value="UniProtKB-UniRule"/>
</dbReference>
<keyword evidence="8" id="KW-1185">Reference proteome</keyword>
<comment type="function">
    <text evidence="5">Catalyzes the phosphorylation of the 3'-hydroxyl group of dephosphocoenzyme A to form coenzyme A.</text>
</comment>
<dbReference type="FunFam" id="3.40.50.300:FF:000485">
    <property type="entry name" value="Dephospho-CoA kinase CAB5"/>
    <property type="match status" value="1"/>
</dbReference>
<dbReference type="UniPathway" id="UPA00241">
    <property type="reaction ID" value="UER00356"/>
</dbReference>
<dbReference type="Gene3D" id="3.40.50.300">
    <property type="entry name" value="P-loop containing nucleotide triphosphate hydrolases"/>
    <property type="match status" value="1"/>
</dbReference>
<comment type="pathway">
    <text evidence="5">Cofactor biosynthesis; coenzyme A biosynthesis; CoA from (R)-pantothenate: step 5/5.</text>
</comment>
<evidence type="ECO:0000313" key="8">
    <source>
        <dbReference type="Proteomes" id="UP000217696"/>
    </source>
</evidence>
<dbReference type="Pfam" id="PF01121">
    <property type="entry name" value="CoaE"/>
    <property type="match status" value="1"/>
</dbReference>
<keyword evidence="4 5" id="KW-0173">Coenzyme A biosynthesis</keyword>
<comment type="similarity">
    <text evidence="1 5">Belongs to the CoaE family.</text>
</comment>
<evidence type="ECO:0000256" key="1">
    <source>
        <dbReference type="ARBA" id="ARBA00009018"/>
    </source>
</evidence>
<proteinExistence type="inferred from homology"/>
<keyword evidence="3 5" id="KW-0067">ATP-binding</keyword>
<feature type="binding site" evidence="5">
    <location>
        <begin position="10"/>
        <end position="15"/>
    </location>
    <ligand>
        <name>ATP</name>
        <dbReference type="ChEBI" id="CHEBI:30616"/>
    </ligand>
</feature>
<organism evidence="7 8">
    <name type="scientific">Aneurinibacillus soli</name>
    <dbReference type="NCBI Taxonomy" id="1500254"/>
    <lineage>
        <taxon>Bacteria</taxon>
        <taxon>Bacillati</taxon>
        <taxon>Bacillota</taxon>
        <taxon>Bacilli</taxon>
        <taxon>Bacillales</taxon>
        <taxon>Paenibacillaceae</taxon>
        <taxon>Aneurinibacillus group</taxon>
        <taxon>Aneurinibacillus</taxon>
    </lineage>
</organism>
<keyword evidence="2 5" id="KW-0547">Nucleotide-binding</keyword>
<dbReference type="HAMAP" id="MF_00376">
    <property type="entry name" value="Dephospho_CoA_kinase"/>
    <property type="match status" value="1"/>
</dbReference>
<keyword evidence="5 7" id="KW-0418">Kinase</keyword>
<dbReference type="GO" id="GO:0005524">
    <property type="term" value="F:ATP binding"/>
    <property type="evidence" value="ECO:0007669"/>
    <property type="project" value="UniProtKB-UniRule"/>
</dbReference>
<gene>
    <name evidence="5 7" type="primary">coaE</name>
    <name evidence="7" type="ORF">CB4_03711</name>
</gene>
<name>A0A0U5BGX0_9BACL</name>
<dbReference type="GO" id="GO:0005737">
    <property type="term" value="C:cytoplasm"/>
    <property type="evidence" value="ECO:0007669"/>
    <property type="project" value="UniProtKB-SubCell"/>
</dbReference>